<evidence type="ECO:0000313" key="2">
    <source>
        <dbReference type="Proteomes" id="UP001145087"/>
    </source>
</evidence>
<dbReference type="Proteomes" id="UP001145087">
    <property type="component" value="Unassembled WGS sequence"/>
</dbReference>
<dbReference type="RefSeq" id="WP_343332787.1">
    <property type="nucleotide sequence ID" value="NZ_JAPOHD010000017.1"/>
</dbReference>
<protein>
    <submittedName>
        <fullName evidence="1">Uncharacterized protein</fullName>
    </submittedName>
</protein>
<gene>
    <name evidence="1" type="ORF">OU798_08890</name>
</gene>
<dbReference type="PROSITE" id="PS51257">
    <property type="entry name" value="PROKAR_LIPOPROTEIN"/>
    <property type="match status" value="1"/>
</dbReference>
<keyword evidence="2" id="KW-1185">Reference proteome</keyword>
<accession>A0A9X3F4J6</accession>
<name>A0A9X3F4J6_9BACT</name>
<reference evidence="1" key="1">
    <citation type="submission" date="2022-11" db="EMBL/GenBank/DDBJ databases">
        <title>Marilongibacter aestuarii gen. nov., sp. nov., isolated from tidal flat sediment.</title>
        <authorList>
            <person name="Jiayan W."/>
        </authorList>
    </citation>
    <scope>NUCLEOTIDE SEQUENCE</scope>
    <source>
        <strain evidence="1">Z1-6</strain>
    </source>
</reference>
<comment type="caution">
    <text evidence="1">The sequence shown here is derived from an EMBL/GenBank/DDBJ whole genome shotgun (WGS) entry which is preliminary data.</text>
</comment>
<dbReference type="EMBL" id="JAPOHD010000017">
    <property type="protein sequence ID" value="MCY1720454.1"/>
    <property type="molecule type" value="Genomic_DNA"/>
</dbReference>
<sequence length="203" mass="23503">MKHYYLFLLSLFFLTSCHDEPMWYDNEYVFLEQHKSIYSEKICGVFNPSLLYVDFPMYIFDQGTKALTGEVSLTDKIQMVLGTGESHSGIASSGAGTGLEEVHSLPHLGHGITVENIDENGTVYFTYKDSSMTLAPDEEWSTTWTKLDTSFLQYEDWDNYTGFGDVEILMDTMIILWTYHDRVTNWGLLEKNQFVNWDDYWGL</sequence>
<evidence type="ECO:0000313" key="1">
    <source>
        <dbReference type="EMBL" id="MCY1720454.1"/>
    </source>
</evidence>
<proteinExistence type="predicted"/>
<organism evidence="1 2">
    <name type="scientific">Draconibacterium aestuarii</name>
    <dbReference type="NCBI Taxonomy" id="2998507"/>
    <lineage>
        <taxon>Bacteria</taxon>
        <taxon>Pseudomonadati</taxon>
        <taxon>Bacteroidota</taxon>
        <taxon>Bacteroidia</taxon>
        <taxon>Marinilabiliales</taxon>
        <taxon>Prolixibacteraceae</taxon>
        <taxon>Draconibacterium</taxon>
    </lineage>
</organism>
<dbReference type="AlphaFoldDB" id="A0A9X3F4J6"/>